<sequence length="91" mass="10553">MVETQPIRQDRVQIEVGPATIDCFVDGRFTRRVIGVGVRVSLDGESIWETREYPRFLESLIGYAPKPFYEARIQRARRKTDKIAKRLEASL</sequence>
<reference evidence="1 2" key="1">
    <citation type="journal article" date="2016" name="Nat. Commun.">
        <title>Thousands of microbial genomes shed light on interconnected biogeochemical processes in an aquifer system.</title>
        <authorList>
            <person name="Anantharaman K."/>
            <person name="Brown C.T."/>
            <person name="Hug L.A."/>
            <person name="Sharon I."/>
            <person name="Castelle C.J."/>
            <person name="Probst A.J."/>
            <person name="Thomas B.C."/>
            <person name="Singh A."/>
            <person name="Wilkins M.J."/>
            <person name="Karaoz U."/>
            <person name="Brodie E.L."/>
            <person name="Williams K.H."/>
            <person name="Hubbard S.S."/>
            <person name="Banfield J.F."/>
        </authorList>
    </citation>
    <scope>NUCLEOTIDE SEQUENCE [LARGE SCALE GENOMIC DNA]</scope>
</reference>
<gene>
    <name evidence="1" type="ORF">A3D07_01290</name>
</gene>
<evidence type="ECO:0000313" key="1">
    <source>
        <dbReference type="EMBL" id="OGD92146.1"/>
    </source>
</evidence>
<accession>A0A1F5GJS1</accession>
<dbReference type="EMBL" id="MFBF01000004">
    <property type="protein sequence ID" value="OGD92146.1"/>
    <property type="molecule type" value="Genomic_DNA"/>
</dbReference>
<protein>
    <submittedName>
        <fullName evidence="1">Uncharacterized protein</fullName>
    </submittedName>
</protein>
<organism evidence="1 2">
    <name type="scientific">Candidatus Curtissbacteria bacterium RIFCSPHIGHO2_02_FULL_42_15</name>
    <dbReference type="NCBI Taxonomy" id="1797716"/>
    <lineage>
        <taxon>Bacteria</taxon>
        <taxon>Candidatus Curtissiibacteriota</taxon>
    </lineage>
</organism>
<proteinExistence type="predicted"/>
<dbReference type="Proteomes" id="UP000177124">
    <property type="component" value="Unassembled WGS sequence"/>
</dbReference>
<dbReference type="STRING" id="1797716.A3D07_01290"/>
<name>A0A1F5GJS1_9BACT</name>
<evidence type="ECO:0000313" key="2">
    <source>
        <dbReference type="Proteomes" id="UP000177124"/>
    </source>
</evidence>
<dbReference type="AlphaFoldDB" id="A0A1F5GJS1"/>
<comment type="caution">
    <text evidence="1">The sequence shown here is derived from an EMBL/GenBank/DDBJ whole genome shotgun (WGS) entry which is preliminary data.</text>
</comment>